<evidence type="ECO:0000256" key="2">
    <source>
        <dbReference type="ARBA" id="ARBA00053889"/>
    </source>
</evidence>
<dbReference type="SMART" id="SM00589">
    <property type="entry name" value="PRY"/>
    <property type="match status" value="1"/>
</dbReference>
<dbReference type="Pfam" id="PF13765">
    <property type="entry name" value="PRY"/>
    <property type="match status" value="1"/>
</dbReference>
<dbReference type="InterPro" id="IPR043136">
    <property type="entry name" value="B30.2/SPRY_sf"/>
</dbReference>
<dbReference type="InterPro" id="IPR013320">
    <property type="entry name" value="ConA-like_dom_sf"/>
</dbReference>
<dbReference type="InterPro" id="IPR006574">
    <property type="entry name" value="PRY"/>
</dbReference>
<dbReference type="SUPFAM" id="SSF49899">
    <property type="entry name" value="Concanavalin A-like lectins/glucanases"/>
    <property type="match status" value="1"/>
</dbReference>
<dbReference type="Proteomes" id="UP001295444">
    <property type="component" value="Chromosome 06"/>
</dbReference>
<dbReference type="Pfam" id="PF00622">
    <property type="entry name" value="SPRY"/>
    <property type="match status" value="1"/>
</dbReference>
<evidence type="ECO:0000259" key="3">
    <source>
        <dbReference type="PROSITE" id="PS50188"/>
    </source>
</evidence>
<dbReference type="InterPro" id="IPR050143">
    <property type="entry name" value="TRIM/RBCC"/>
</dbReference>
<dbReference type="FunFam" id="2.60.120.920:FF:000004">
    <property type="entry name" value="Butyrophilin subfamily 1 member A1"/>
    <property type="match status" value="1"/>
</dbReference>
<dbReference type="SMART" id="SM00449">
    <property type="entry name" value="SPRY"/>
    <property type="match status" value="1"/>
</dbReference>
<evidence type="ECO:0000313" key="4">
    <source>
        <dbReference type="EMBL" id="CAH2302274.1"/>
    </source>
</evidence>
<keyword evidence="5" id="KW-1185">Reference proteome</keyword>
<evidence type="ECO:0000313" key="5">
    <source>
        <dbReference type="Proteomes" id="UP001295444"/>
    </source>
</evidence>
<protein>
    <submittedName>
        <fullName evidence="4">Nuclear factor 7, brain-like</fullName>
    </submittedName>
</protein>
<comment type="function">
    <text evidence="2">Transcription factor that determines dorsal-ventral body axis.</text>
</comment>
<sequence>MEDKDTSTLEPKVVLLNDVKLQLLRIKEESWEMIDEFEDKIMKLKVNSARDKERTYDLFQDLQELLRKEGNMHLTENEIKEEKAMTVLETAILDLTEISTNITDQLEKMESNSSMRRFLIKTKKKKEMLTTQLKAMDGLETQFNGFMSPLHLRDWKGMRHIVKPIPEPLQFDPESAHPNLILSPDLRQVKYSHSTKKLKGSKLCFEPGLYVLGIPGFQSGRHYWEVYVGNRSNWVIGIVKESVERKGVHVLSPQNGYWVIRKQTHNTFYGIGDPPLSLVLKNQPTRIGVCLDFFVGHVAFYDADTTLLLFQFNDFQVKEKMFAFFCPGIAMQDEDWCSLTLCP</sequence>
<dbReference type="InterPro" id="IPR001870">
    <property type="entry name" value="B30.2/SPRY"/>
</dbReference>
<dbReference type="PROSITE" id="PS50188">
    <property type="entry name" value="B302_SPRY"/>
    <property type="match status" value="1"/>
</dbReference>
<dbReference type="InterPro" id="IPR003879">
    <property type="entry name" value="Butyrophylin_SPRY"/>
</dbReference>
<dbReference type="Gene3D" id="2.60.120.920">
    <property type="match status" value="1"/>
</dbReference>
<proteinExistence type="predicted"/>
<accession>A0AAD1SL11</accession>
<dbReference type="PANTHER" id="PTHR24103">
    <property type="entry name" value="E3 UBIQUITIN-PROTEIN LIGASE TRIM"/>
    <property type="match status" value="1"/>
</dbReference>
<dbReference type="InterPro" id="IPR003877">
    <property type="entry name" value="SPRY_dom"/>
</dbReference>
<gene>
    <name evidence="4" type="ORF">PECUL_23A059471</name>
</gene>
<feature type="domain" description="B30.2/SPRY" evidence="3">
    <location>
        <begin position="148"/>
        <end position="343"/>
    </location>
</feature>
<name>A0AAD1SL11_PELCU</name>
<dbReference type="EMBL" id="OW240917">
    <property type="protein sequence ID" value="CAH2302274.1"/>
    <property type="molecule type" value="Genomic_DNA"/>
</dbReference>
<dbReference type="AlphaFoldDB" id="A0AAD1SL11"/>
<evidence type="ECO:0000256" key="1">
    <source>
        <dbReference type="ARBA" id="ARBA00023054"/>
    </source>
</evidence>
<dbReference type="PRINTS" id="PR01407">
    <property type="entry name" value="BUTYPHLNCDUF"/>
</dbReference>
<organism evidence="4 5">
    <name type="scientific">Pelobates cultripes</name>
    <name type="common">Western spadefoot toad</name>
    <dbReference type="NCBI Taxonomy" id="61616"/>
    <lineage>
        <taxon>Eukaryota</taxon>
        <taxon>Metazoa</taxon>
        <taxon>Chordata</taxon>
        <taxon>Craniata</taxon>
        <taxon>Vertebrata</taxon>
        <taxon>Euteleostomi</taxon>
        <taxon>Amphibia</taxon>
        <taxon>Batrachia</taxon>
        <taxon>Anura</taxon>
        <taxon>Pelobatoidea</taxon>
        <taxon>Pelobatidae</taxon>
        <taxon>Pelobates</taxon>
    </lineage>
</organism>
<reference evidence="4" key="1">
    <citation type="submission" date="2022-03" db="EMBL/GenBank/DDBJ databases">
        <authorList>
            <person name="Alioto T."/>
            <person name="Alioto T."/>
            <person name="Gomez Garrido J."/>
        </authorList>
    </citation>
    <scope>NUCLEOTIDE SEQUENCE</scope>
</reference>
<keyword evidence="1" id="KW-0175">Coiled coil</keyword>